<protein>
    <submittedName>
        <fullName evidence="3">YcxB family protein</fullName>
    </submittedName>
</protein>
<dbReference type="Proteomes" id="UP001597211">
    <property type="component" value="Unassembled WGS sequence"/>
</dbReference>
<gene>
    <name evidence="3" type="ORF">ACFQ2Z_24090</name>
</gene>
<feature type="domain" description="YcxB-like C-terminal" evidence="2">
    <location>
        <begin position="92"/>
        <end position="152"/>
    </location>
</feature>
<organism evidence="3 4">
    <name type="scientific">Paenibacillus timonensis</name>
    <dbReference type="NCBI Taxonomy" id="225915"/>
    <lineage>
        <taxon>Bacteria</taxon>
        <taxon>Bacillati</taxon>
        <taxon>Bacillota</taxon>
        <taxon>Bacilli</taxon>
        <taxon>Bacillales</taxon>
        <taxon>Paenibacillaceae</taxon>
        <taxon>Paenibacillus</taxon>
    </lineage>
</organism>
<keyword evidence="1" id="KW-0812">Transmembrane</keyword>
<feature type="transmembrane region" description="Helical" evidence="1">
    <location>
        <begin position="49"/>
        <end position="72"/>
    </location>
</feature>
<dbReference type="EMBL" id="JBHTKZ010000091">
    <property type="protein sequence ID" value="MFD1184413.1"/>
    <property type="molecule type" value="Genomic_DNA"/>
</dbReference>
<reference evidence="4" key="1">
    <citation type="journal article" date="2019" name="Int. J. Syst. Evol. Microbiol.">
        <title>The Global Catalogue of Microorganisms (GCM) 10K type strain sequencing project: providing services to taxonomists for standard genome sequencing and annotation.</title>
        <authorList>
            <consortium name="The Broad Institute Genomics Platform"/>
            <consortium name="The Broad Institute Genome Sequencing Center for Infectious Disease"/>
            <person name="Wu L."/>
            <person name="Ma J."/>
        </authorList>
    </citation>
    <scope>NUCLEOTIDE SEQUENCE [LARGE SCALE GENOMIC DNA]</scope>
    <source>
        <strain evidence="4">CCUG 48216</strain>
    </source>
</reference>
<comment type="caution">
    <text evidence="3">The sequence shown here is derived from an EMBL/GenBank/DDBJ whole genome shotgun (WGS) entry which is preliminary data.</text>
</comment>
<keyword evidence="4" id="KW-1185">Reference proteome</keyword>
<feature type="transmembrane region" description="Helical" evidence="1">
    <location>
        <begin position="25"/>
        <end position="43"/>
    </location>
</feature>
<dbReference type="RefSeq" id="WP_240271650.1">
    <property type="nucleotide sequence ID" value="NZ_JAKSXN010000102.1"/>
</dbReference>
<evidence type="ECO:0000256" key="1">
    <source>
        <dbReference type="SAM" id="Phobius"/>
    </source>
</evidence>
<name>A0ABW3SIE8_9BACL</name>
<evidence type="ECO:0000259" key="2">
    <source>
        <dbReference type="Pfam" id="PF14317"/>
    </source>
</evidence>
<dbReference type="InterPro" id="IPR025588">
    <property type="entry name" value="YcxB-like_C"/>
</dbReference>
<evidence type="ECO:0000313" key="3">
    <source>
        <dbReference type="EMBL" id="MFD1184413.1"/>
    </source>
</evidence>
<keyword evidence="1" id="KW-0472">Membrane</keyword>
<keyword evidence="1" id="KW-1133">Transmembrane helix</keyword>
<accession>A0ABW3SIE8</accession>
<evidence type="ECO:0000313" key="4">
    <source>
        <dbReference type="Proteomes" id="UP001597211"/>
    </source>
</evidence>
<proteinExistence type="predicted"/>
<sequence>MKLNYQYSEREFITAMNQNLNLKRLAFDVVLAVGLLVYGFYLISINLAVLLAAFLVALSVLFVFMILVRIIVVPRVVFRREPKYREEYELVFQEDEILFTAGGLDSIIKWDFYKSIRETKDFIYLIYSKNGCSIIPKRAFQNNEEQEIFIKFVRSKICK</sequence>
<dbReference type="Pfam" id="PF14317">
    <property type="entry name" value="YcxB"/>
    <property type="match status" value="1"/>
</dbReference>